<feature type="domain" description="DUF218" evidence="2">
    <location>
        <begin position="49"/>
        <end position="165"/>
    </location>
</feature>
<comment type="caution">
    <text evidence="3">The sequence shown here is derived from an EMBL/GenBank/DDBJ whole genome shotgun (WGS) entry which is preliminary data.</text>
</comment>
<dbReference type="InterPro" id="IPR003848">
    <property type="entry name" value="DUF218"/>
</dbReference>
<dbReference type="RefSeq" id="WP_182041719.1">
    <property type="nucleotide sequence ID" value="NZ_PDLY01000007.1"/>
</dbReference>
<keyword evidence="1" id="KW-0812">Transmembrane</keyword>
<dbReference type="Proteomes" id="UP000765338">
    <property type="component" value="Unassembled WGS sequence"/>
</dbReference>
<name>A0ABR5ZUX8_9PROT</name>
<evidence type="ECO:0000313" key="4">
    <source>
        <dbReference type="Proteomes" id="UP000765338"/>
    </source>
</evidence>
<dbReference type="InterPro" id="IPR051599">
    <property type="entry name" value="Cell_Envelope_Assoc"/>
</dbReference>
<evidence type="ECO:0000256" key="1">
    <source>
        <dbReference type="SAM" id="Phobius"/>
    </source>
</evidence>
<evidence type="ECO:0000259" key="2">
    <source>
        <dbReference type="Pfam" id="PF02698"/>
    </source>
</evidence>
<dbReference type="CDD" id="cd06259">
    <property type="entry name" value="YdcF-like"/>
    <property type="match status" value="1"/>
</dbReference>
<sequence>MKLSGSGIWSLLSVSLTIAVWVLVGSFVYFCADALRPSPDLHDIPADCDGIVALTGGENRIEAGLALLRQRPDRLLLISGVSPHTGLNHILAATKSTTLPPSLTRQISLGYRAATTIGNAWETAQWARQKHLHHLVLVTAGYHMRRSLLEFHDIAPQLHLTPYWVQPPAMSTPFHPHTMLLMFSQYGKLIGAFIRLMVLHQPDHAQEGFRPGPAPPGSPGPA</sequence>
<dbReference type="PANTHER" id="PTHR30336">
    <property type="entry name" value="INNER MEMBRANE PROTEIN, PROBABLE PERMEASE"/>
    <property type="match status" value="1"/>
</dbReference>
<dbReference type="EMBL" id="PDLY01000007">
    <property type="protein sequence ID" value="MBA5728133.1"/>
    <property type="molecule type" value="Genomic_DNA"/>
</dbReference>
<evidence type="ECO:0000313" key="3">
    <source>
        <dbReference type="EMBL" id="MBA5728133.1"/>
    </source>
</evidence>
<feature type="transmembrane region" description="Helical" evidence="1">
    <location>
        <begin position="7"/>
        <end position="30"/>
    </location>
</feature>
<protein>
    <recommendedName>
        <fullName evidence="2">DUF218 domain-containing protein</fullName>
    </recommendedName>
</protein>
<reference evidence="3 4" key="1">
    <citation type="submission" date="2017-10" db="EMBL/GenBank/DDBJ databases">
        <authorList>
            <person name="Jakob F."/>
        </authorList>
    </citation>
    <scope>NUCLEOTIDE SEQUENCE [LARGE SCALE GENOMIC DNA]</scope>
    <source>
        <strain evidence="3 4">TMW 2.1889</strain>
    </source>
</reference>
<organism evidence="3 4">
    <name type="scientific">Bombella mellum</name>
    <dbReference type="NCBI Taxonomy" id="2039288"/>
    <lineage>
        <taxon>Bacteria</taxon>
        <taxon>Pseudomonadati</taxon>
        <taxon>Pseudomonadota</taxon>
        <taxon>Alphaproteobacteria</taxon>
        <taxon>Acetobacterales</taxon>
        <taxon>Acetobacteraceae</taxon>
        <taxon>Bombella</taxon>
    </lineage>
</organism>
<proteinExistence type="predicted"/>
<keyword evidence="1" id="KW-1133">Transmembrane helix</keyword>
<accession>A0ABR5ZUX8</accession>
<dbReference type="PANTHER" id="PTHR30336:SF4">
    <property type="entry name" value="ENVELOPE BIOGENESIS FACTOR ELYC"/>
    <property type="match status" value="1"/>
</dbReference>
<gene>
    <name evidence="3" type="ORF">CPA56_09150</name>
</gene>
<keyword evidence="4" id="KW-1185">Reference proteome</keyword>
<keyword evidence="1" id="KW-0472">Membrane</keyword>
<dbReference type="Pfam" id="PF02698">
    <property type="entry name" value="DUF218"/>
    <property type="match status" value="1"/>
</dbReference>